<keyword evidence="2" id="KW-1185">Reference proteome</keyword>
<name>A0ACB9QA81_BAUVA</name>
<evidence type="ECO:0000313" key="2">
    <source>
        <dbReference type="Proteomes" id="UP000828941"/>
    </source>
</evidence>
<reference evidence="1 2" key="1">
    <citation type="journal article" date="2022" name="DNA Res.">
        <title>Chromosomal-level genome assembly of the orchid tree Bauhinia variegata (Leguminosae; Cercidoideae) supports the allotetraploid origin hypothesis of Bauhinia.</title>
        <authorList>
            <person name="Zhong Y."/>
            <person name="Chen Y."/>
            <person name="Zheng D."/>
            <person name="Pang J."/>
            <person name="Liu Y."/>
            <person name="Luo S."/>
            <person name="Meng S."/>
            <person name="Qian L."/>
            <person name="Wei D."/>
            <person name="Dai S."/>
            <person name="Zhou R."/>
        </authorList>
    </citation>
    <scope>NUCLEOTIDE SEQUENCE [LARGE SCALE GENOMIC DNA]</scope>
    <source>
        <strain evidence="1">BV-YZ2020</strain>
    </source>
</reference>
<proteinExistence type="predicted"/>
<gene>
    <name evidence="1" type="ORF">L6164_001826</name>
</gene>
<dbReference type="EMBL" id="CM039426">
    <property type="protein sequence ID" value="KAI4357910.1"/>
    <property type="molecule type" value="Genomic_DNA"/>
</dbReference>
<protein>
    <submittedName>
        <fullName evidence="1">Uncharacterized protein</fullName>
    </submittedName>
</protein>
<sequence>MWFRSYNNVGTEASVGLSTAIVERMKWEQERSGWIEGKEKEVRVERVEELKGNSGWKKFGCYVLVESFVLKRLDGSLVLTYSFRHTHQIRTKWE</sequence>
<comment type="caution">
    <text evidence="1">The sequence shown here is derived from an EMBL/GenBank/DDBJ whole genome shotgun (WGS) entry which is preliminary data.</text>
</comment>
<dbReference type="Proteomes" id="UP000828941">
    <property type="component" value="Chromosome 1"/>
</dbReference>
<evidence type="ECO:0000313" key="1">
    <source>
        <dbReference type="EMBL" id="KAI4357910.1"/>
    </source>
</evidence>
<accession>A0ACB9QA81</accession>
<organism evidence="1 2">
    <name type="scientific">Bauhinia variegata</name>
    <name type="common">Purple orchid tree</name>
    <name type="synonym">Phanera variegata</name>
    <dbReference type="NCBI Taxonomy" id="167791"/>
    <lineage>
        <taxon>Eukaryota</taxon>
        <taxon>Viridiplantae</taxon>
        <taxon>Streptophyta</taxon>
        <taxon>Embryophyta</taxon>
        <taxon>Tracheophyta</taxon>
        <taxon>Spermatophyta</taxon>
        <taxon>Magnoliopsida</taxon>
        <taxon>eudicotyledons</taxon>
        <taxon>Gunneridae</taxon>
        <taxon>Pentapetalae</taxon>
        <taxon>rosids</taxon>
        <taxon>fabids</taxon>
        <taxon>Fabales</taxon>
        <taxon>Fabaceae</taxon>
        <taxon>Cercidoideae</taxon>
        <taxon>Cercideae</taxon>
        <taxon>Bauhiniinae</taxon>
        <taxon>Bauhinia</taxon>
    </lineage>
</organism>